<sequence>MIRRRVNYTIWKSKHWSAISPQCKHLFSPIPSRGEEYISKGVKYDEYDLGLLDSEHVAEVWDHAQINEEPNLLHSSSRCQIGDRPHGLLLTLAQLRASVFLALEEQETVQNKTPFLNQDLKKFLSTKEGSTVVELVREFLDYFSLEFTQAVFEPESGVAQTFEGRASLAKELNVTDGGGQKQPLLLEVLKRAQGGKTVTSRPTGLQELSQKQLTDARKKFDYYDREFVGMYKRLFLQCRGIVSGDVADILSPTSPNKSLSSPVSKASNSESLVDSRNRRNLENGGKHLIHENNNTDTEEDFFDDPLPTSPGYKSFTSDDKGKVSPTGGQKTGPAGKGQTSGATHDGSDNLRSMDKRMAELGLDGDGQDYSYEDDFQSEGHSLSQKSPRMRSEANQENGSIAEEIEEDIDELSIEGDEFIRSEKSAFDDMTTDRTISQVETGN</sequence>
<feature type="compositionally biased region" description="Basic and acidic residues" evidence="3">
    <location>
        <begin position="345"/>
        <end position="358"/>
    </location>
</feature>
<dbReference type="Gene3D" id="1.20.960.40">
    <property type="match status" value="1"/>
</dbReference>
<accession>A0ABY7EKQ7</accession>
<keyword evidence="1" id="KW-0963">Cytoplasm</keyword>
<gene>
    <name evidence="5" type="ORF">MAR_019279</name>
</gene>
<feature type="compositionally biased region" description="Polar residues" evidence="3">
    <location>
        <begin position="252"/>
        <end position="272"/>
    </location>
</feature>
<evidence type="ECO:0000259" key="4">
    <source>
        <dbReference type="Pfam" id="PF09398"/>
    </source>
</evidence>
<dbReference type="InterPro" id="IPR018993">
    <property type="entry name" value="FOP_dimerisation-dom_N"/>
</dbReference>
<keyword evidence="6" id="KW-1185">Reference proteome</keyword>
<feature type="compositionally biased region" description="Basic and acidic residues" evidence="3">
    <location>
        <begin position="273"/>
        <end position="290"/>
    </location>
</feature>
<dbReference type="PANTHER" id="PTHR15431:SF9">
    <property type="entry name" value="CENTROSOMAL PROTEIN 43"/>
    <property type="match status" value="1"/>
</dbReference>
<evidence type="ECO:0000256" key="2">
    <source>
        <dbReference type="ARBA" id="ARBA00023212"/>
    </source>
</evidence>
<protein>
    <submittedName>
        <fullName evidence="5">CEP43-like protein</fullName>
    </submittedName>
</protein>
<keyword evidence="2" id="KW-0206">Cytoskeleton</keyword>
<dbReference type="Proteomes" id="UP001164746">
    <property type="component" value="Chromosome 6"/>
</dbReference>
<evidence type="ECO:0000256" key="1">
    <source>
        <dbReference type="ARBA" id="ARBA00022490"/>
    </source>
</evidence>
<dbReference type="EMBL" id="CP111017">
    <property type="protein sequence ID" value="WAR09321.1"/>
    <property type="molecule type" value="Genomic_DNA"/>
</dbReference>
<evidence type="ECO:0000256" key="3">
    <source>
        <dbReference type="SAM" id="MobiDB-lite"/>
    </source>
</evidence>
<dbReference type="Pfam" id="PF09398">
    <property type="entry name" value="FOP_dimer"/>
    <property type="match status" value="1"/>
</dbReference>
<dbReference type="PANTHER" id="PTHR15431">
    <property type="entry name" value="FGFR1 ONCOGENE PARTNER/LISH DOMAIN-CONTAINING PROTEIN"/>
    <property type="match status" value="1"/>
</dbReference>
<evidence type="ECO:0000313" key="6">
    <source>
        <dbReference type="Proteomes" id="UP001164746"/>
    </source>
</evidence>
<feature type="compositionally biased region" description="Polar residues" evidence="3">
    <location>
        <begin position="378"/>
        <end position="398"/>
    </location>
</feature>
<reference evidence="5" key="1">
    <citation type="submission" date="2022-11" db="EMBL/GenBank/DDBJ databases">
        <title>Centuries of genome instability and evolution in soft-shell clam transmissible cancer (bioRxiv).</title>
        <authorList>
            <person name="Hart S.F.M."/>
            <person name="Yonemitsu M.A."/>
            <person name="Giersch R.M."/>
            <person name="Beal B.F."/>
            <person name="Arriagada G."/>
            <person name="Davis B.W."/>
            <person name="Ostrander E.A."/>
            <person name="Goff S.P."/>
            <person name="Metzger M.J."/>
        </authorList>
    </citation>
    <scope>NUCLEOTIDE SEQUENCE</scope>
    <source>
        <strain evidence="5">MELC-2E11</strain>
        <tissue evidence="5">Siphon/mantle</tissue>
    </source>
</reference>
<feature type="region of interest" description="Disordered" evidence="3">
    <location>
        <begin position="252"/>
        <end position="403"/>
    </location>
</feature>
<organism evidence="5 6">
    <name type="scientific">Mya arenaria</name>
    <name type="common">Soft-shell clam</name>
    <dbReference type="NCBI Taxonomy" id="6604"/>
    <lineage>
        <taxon>Eukaryota</taxon>
        <taxon>Metazoa</taxon>
        <taxon>Spiralia</taxon>
        <taxon>Lophotrochozoa</taxon>
        <taxon>Mollusca</taxon>
        <taxon>Bivalvia</taxon>
        <taxon>Autobranchia</taxon>
        <taxon>Heteroconchia</taxon>
        <taxon>Euheterodonta</taxon>
        <taxon>Imparidentia</taxon>
        <taxon>Neoheterodontei</taxon>
        <taxon>Myida</taxon>
        <taxon>Myoidea</taxon>
        <taxon>Myidae</taxon>
        <taxon>Mya</taxon>
    </lineage>
</organism>
<name>A0ABY7EKQ7_MYAAR</name>
<proteinExistence type="predicted"/>
<feature type="domain" description="FGFR1 oncogene partner (FOP) N-terminal dimerisation" evidence="4">
    <location>
        <begin position="112"/>
        <end position="191"/>
    </location>
</feature>
<evidence type="ECO:0000313" key="5">
    <source>
        <dbReference type="EMBL" id="WAR09321.1"/>
    </source>
</evidence>